<accession>A0A255H736</accession>
<protein>
    <submittedName>
        <fullName evidence="1">Uncharacterized protein</fullName>
    </submittedName>
</protein>
<dbReference type="EMBL" id="NMVQ01000007">
    <property type="protein sequence ID" value="OYO23508.1"/>
    <property type="molecule type" value="Genomic_DNA"/>
</dbReference>
<dbReference type="OrthoDB" id="3728257at2"/>
<name>A0A255H736_9ACTN</name>
<dbReference type="RefSeq" id="WP_094363267.1">
    <property type="nucleotide sequence ID" value="NZ_NMVQ01000007.1"/>
</dbReference>
<keyword evidence="2" id="KW-1185">Reference proteome</keyword>
<gene>
    <name evidence="1" type="ORF">CGZ93_06100</name>
</gene>
<comment type="caution">
    <text evidence="1">The sequence shown here is derived from an EMBL/GenBank/DDBJ whole genome shotgun (WGS) entry which is preliminary data.</text>
</comment>
<dbReference type="Proteomes" id="UP000216311">
    <property type="component" value="Unassembled WGS sequence"/>
</dbReference>
<proteinExistence type="predicted"/>
<reference evidence="1 2" key="1">
    <citation type="submission" date="2017-07" db="EMBL/GenBank/DDBJ databases">
        <title>Draft whole genome sequences of clinical Proprionibacteriaceae strains.</title>
        <authorList>
            <person name="Bernier A.-M."/>
            <person name="Bernard K."/>
            <person name="Domingo M.-C."/>
        </authorList>
    </citation>
    <scope>NUCLEOTIDE SEQUENCE [LARGE SCALE GENOMIC DNA]</scope>
    <source>
        <strain evidence="1 2">NML 130396</strain>
    </source>
</reference>
<dbReference type="AlphaFoldDB" id="A0A255H736"/>
<sequence>MADQLQYDFTSLDGSSKRMEAAAQDLATKTSSLMGEVSDATVLGTNDTLGSIASMLYSLAVQAVQESVDPVQEEYGVQGGKIANARAAFAAAEEGFAEAGDKMVGDE</sequence>
<evidence type="ECO:0000313" key="2">
    <source>
        <dbReference type="Proteomes" id="UP000216311"/>
    </source>
</evidence>
<organism evidence="1 2">
    <name type="scientific">Enemella dayhoffiae</name>
    <dbReference type="NCBI Taxonomy" id="2016507"/>
    <lineage>
        <taxon>Bacteria</taxon>
        <taxon>Bacillati</taxon>
        <taxon>Actinomycetota</taxon>
        <taxon>Actinomycetes</taxon>
        <taxon>Propionibacteriales</taxon>
        <taxon>Propionibacteriaceae</taxon>
        <taxon>Enemella</taxon>
    </lineage>
</organism>
<evidence type="ECO:0000313" key="1">
    <source>
        <dbReference type="EMBL" id="OYO23508.1"/>
    </source>
</evidence>